<evidence type="ECO:0000259" key="3">
    <source>
        <dbReference type="Pfam" id="PF00144"/>
    </source>
</evidence>
<keyword evidence="5" id="KW-1185">Reference proteome</keyword>
<evidence type="ECO:0000313" key="4">
    <source>
        <dbReference type="EMBL" id="KAK0658362.1"/>
    </source>
</evidence>
<feature type="compositionally biased region" description="Low complexity" evidence="2">
    <location>
        <begin position="380"/>
        <end position="389"/>
    </location>
</feature>
<evidence type="ECO:0000256" key="1">
    <source>
        <dbReference type="ARBA" id="ARBA00038473"/>
    </source>
</evidence>
<protein>
    <submittedName>
        <fullName evidence="4">Beta-lactamase-like protein</fullName>
    </submittedName>
</protein>
<name>A0AA39YVH7_9PEZI</name>
<reference evidence="4" key="1">
    <citation type="submission" date="2023-06" db="EMBL/GenBank/DDBJ databases">
        <title>Multi-omics analyses reveal the molecular pathogenesis toolkit of Lasiodiplodia hormozganensis, a cross-kingdom pathogen.</title>
        <authorList>
            <person name="Felix C."/>
            <person name="Meneses R."/>
            <person name="Goncalves M.F.M."/>
            <person name="Tilleman L."/>
            <person name="Duarte A.S."/>
            <person name="Jorrin-Novo J.V."/>
            <person name="Van De Peer Y."/>
            <person name="Deforce D."/>
            <person name="Van Nieuwerburgh F."/>
            <person name="Esteves A.C."/>
            <person name="Alves A."/>
        </authorList>
    </citation>
    <scope>NUCLEOTIDE SEQUENCE</scope>
    <source>
        <strain evidence="4">CBS 339.90</strain>
    </source>
</reference>
<organism evidence="4 5">
    <name type="scientific">Lasiodiplodia hormozganensis</name>
    <dbReference type="NCBI Taxonomy" id="869390"/>
    <lineage>
        <taxon>Eukaryota</taxon>
        <taxon>Fungi</taxon>
        <taxon>Dikarya</taxon>
        <taxon>Ascomycota</taxon>
        <taxon>Pezizomycotina</taxon>
        <taxon>Dothideomycetes</taxon>
        <taxon>Dothideomycetes incertae sedis</taxon>
        <taxon>Botryosphaeriales</taxon>
        <taxon>Botryosphaeriaceae</taxon>
        <taxon>Lasiodiplodia</taxon>
    </lineage>
</organism>
<dbReference type="AlphaFoldDB" id="A0AA39YVH7"/>
<comment type="similarity">
    <text evidence="1">Belongs to the beta-lactamase family.</text>
</comment>
<dbReference type="SUPFAM" id="SSF56601">
    <property type="entry name" value="beta-lactamase/transpeptidase-like"/>
    <property type="match status" value="1"/>
</dbReference>
<sequence length="519" mass="55628">MNETSANSSILVDSDSIFRVASISKNIAALSALIVENESKANAALPALSPSSPVRQALPEFGLPEKDWQNGGSEITLSMLATHSSGLPREGYLTDFNMVRGLAKADAETIGPDWAEITPSQVIESIKQRNLMFAPGQRAAYSNAGVCILGYAVANYHNLLADTNYTWSEYATKSILESLNMTHSFFGAIPEELLPNVGVPGGPNWVDLVIGPGYDPAGGMWSSANDLSKYLYNVWLSPTPQLITPTQRRVSLQPRLTLPDGKQQVGFGWEISVTTGPSGPPSNQTKTYTVYGKSGDAGGFHSWLDVVPALGYGIVVLAQESQPADANYVRVSPTLVRDRVHAILLPAFAEAAASILAERYAGRYGHARDGGAIAEEVGDSSNSSSSSSNVTTNASGEEESFARLEVEGGALFVRELLVNGTSAWEGLDRLGWTPESQSRFFSTPAGVGLNPAEGAGEAAEFGAGAQVWRIIPELDTCDWFDFDGYTDNNGWPLSKIVLVETDQGVELHYPPYDIVLTRE</sequence>
<dbReference type="Gene3D" id="3.40.710.10">
    <property type="entry name" value="DD-peptidase/beta-lactamase superfamily"/>
    <property type="match status" value="1"/>
</dbReference>
<dbReference type="Proteomes" id="UP001175001">
    <property type="component" value="Unassembled WGS sequence"/>
</dbReference>
<dbReference type="PANTHER" id="PTHR22935">
    <property type="entry name" value="PENICILLIN-BINDING PROTEIN"/>
    <property type="match status" value="1"/>
</dbReference>
<dbReference type="InterPro" id="IPR012338">
    <property type="entry name" value="Beta-lactam/transpept-like"/>
</dbReference>
<feature type="region of interest" description="Disordered" evidence="2">
    <location>
        <begin position="375"/>
        <end position="399"/>
    </location>
</feature>
<comment type="caution">
    <text evidence="4">The sequence shown here is derived from an EMBL/GenBank/DDBJ whole genome shotgun (WGS) entry which is preliminary data.</text>
</comment>
<dbReference type="InterPro" id="IPR051478">
    <property type="entry name" value="Beta-lactamase-like_AB/R"/>
</dbReference>
<gene>
    <name evidence="4" type="ORF">DIS24_g4776</name>
</gene>
<accession>A0AA39YVH7</accession>
<dbReference type="EMBL" id="JAUJDW010000018">
    <property type="protein sequence ID" value="KAK0658362.1"/>
    <property type="molecule type" value="Genomic_DNA"/>
</dbReference>
<evidence type="ECO:0000256" key="2">
    <source>
        <dbReference type="SAM" id="MobiDB-lite"/>
    </source>
</evidence>
<dbReference type="PANTHER" id="PTHR22935:SF95">
    <property type="entry name" value="BETA-LACTAMASE-LIKE 1-RELATED"/>
    <property type="match status" value="1"/>
</dbReference>
<dbReference type="Pfam" id="PF00144">
    <property type="entry name" value="Beta-lactamase"/>
    <property type="match status" value="1"/>
</dbReference>
<evidence type="ECO:0000313" key="5">
    <source>
        <dbReference type="Proteomes" id="UP001175001"/>
    </source>
</evidence>
<proteinExistence type="inferred from homology"/>
<feature type="domain" description="Beta-lactamase-related" evidence="3">
    <location>
        <begin position="8"/>
        <end position="326"/>
    </location>
</feature>
<dbReference type="InterPro" id="IPR001466">
    <property type="entry name" value="Beta-lactam-related"/>
</dbReference>